<accession>A0A381U3C2</accession>
<name>A0A381U3C2_9ZZZZ</name>
<organism evidence="1">
    <name type="scientific">marine metagenome</name>
    <dbReference type="NCBI Taxonomy" id="408172"/>
    <lineage>
        <taxon>unclassified sequences</taxon>
        <taxon>metagenomes</taxon>
        <taxon>ecological metagenomes</taxon>
    </lineage>
</organism>
<sequence>MKNLNKITKYFITLFWLGLSCSILKAEVVITELFILQADGTHTPQYVELYNDSDSPIDLENWSIIALDDVNDTIPYYPVFNSSGFAQINNTVIDSFGYFLISTVYCKDDACGGSEFYYEDLSEDPSDIIADYFYLPLDGKGSVILINDTNNTIDS</sequence>
<dbReference type="SUPFAM" id="SSF74853">
    <property type="entry name" value="Lamin A/C globular tail domain"/>
    <property type="match status" value="1"/>
</dbReference>
<dbReference type="AlphaFoldDB" id="A0A381U3C2"/>
<dbReference type="EMBL" id="UINC01005585">
    <property type="protein sequence ID" value="SVA22251.1"/>
    <property type="molecule type" value="Genomic_DNA"/>
</dbReference>
<protein>
    <recommendedName>
        <fullName evidence="2">LTD domain-containing protein</fullName>
    </recommendedName>
</protein>
<dbReference type="PROSITE" id="PS51257">
    <property type="entry name" value="PROKAR_LIPOPROTEIN"/>
    <property type="match status" value="1"/>
</dbReference>
<gene>
    <name evidence="1" type="ORF">METZ01_LOCUS75105</name>
</gene>
<dbReference type="InterPro" id="IPR036415">
    <property type="entry name" value="Lamin_tail_dom_sf"/>
</dbReference>
<reference evidence="1" key="1">
    <citation type="submission" date="2018-05" db="EMBL/GenBank/DDBJ databases">
        <authorList>
            <person name="Lanie J.A."/>
            <person name="Ng W.-L."/>
            <person name="Kazmierczak K.M."/>
            <person name="Andrzejewski T.M."/>
            <person name="Davidsen T.M."/>
            <person name="Wayne K.J."/>
            <person name="Tettelin H."/>
            <person name="Glass J.I."/>
            <person name="Rusch D."/>
            <person name="Podicherti R."/>
            <person name="Tsui H.-C.T."/>
            <person name="Winkler M.E."/>
        </authorList>
    </citation>
    <scope>NUCLEOTIDE SEQUENCE</scope>
</reference>
<proteinExistence type="predicted"/>
<feature type="non-terminal residue" evidence="1">
    <location>
        <position position="155"/>
    </location>
</feature>
<evidence type="ECO:0000313" key="1">
    <source>
        <dbReference type="EMBL" id="SVA22251.1"/>
    </source>
</evidence>
<evidence type="ECO:0008006" key="2">
    <source>
        <dbReference type="Google" id="ProtNLM"/>
    </source>
</evidence>